<comment type="caution">
    <text evidence="2">The sequence shown here is derived from an EMBL/GenBank/DDBJ whole genome shotgun (WGS) entry which is preliminary data.</text>
</comment>
<name>A0ABT1JZY8_9ACTN</name>
<dbReference type="EMBL" id="JAMZEC010000001">
    <property type="protein sequence ID" value="MCP2347300.1"/>
    <property type="molecule type" value="Genomic_DNA"/>
</dbReference>
<gene>
    <name evidence="2" type="ORF">HD595_003422</name>
</gene>
<accession>A0ABT1JZY8</accession>
<dbReference type="RefSeq" id="WP_308211164.1">
    <property type="nucleotide sequence ID" value="NZ_BAAAVE010000004.1"/>
</dbReference>
<dbReference type="Proteomes" id="UP001320766">
    <property type="component" value="Unassembled WGS sequence"/>
</dbReference>
<evidence type="ECO:0000313" key="2">
    <source>
        <dbReference type="EMBL" id="MCP2347300.1"/>
    </source>
</evidence>
<reference evidence="2 3" key="1">
    <citation type="submission" date="2022-06" db="EMBL/GenBank/DDBJ databases">
        <title>Sequencing the genomes of 1000 actinobacteria strains.</title>
        <authorList>
            <person name="Klenk H.-P."/>
        </authorList>
    </citation>
    <scope>NUCLEOTIDE SEQUENCE [LARGE SCALE GENOMIC DNA]</scope>
    <source>
        <strain evidence="2 3">DSM 44170</strain>
    </source>
</reference>
<protein>
    <submittedName>
        <fullName evidence="2">Uncharacterized protein</fullName>
    </submittedName>
</protein>
<feature type="region of interest" description="Disordered" evidence="1">
    <location>
        <begin position="22"/>
        <end position="44"/>
    </location>
</feature>
<keyword evidence="3" id="KW-1185">Reference proteome</keyword>
<evidence type="ECO:0000313" key="3">
    <source>
        <dbReference type="Proteomes" id="UP001320766"/>
    </source>
</evidence>
<sequence>MARGSTATDAQVVAKLLARGEARGRATELSPREREVGELHLPESEDDNRHVLAVLVYLNR</sequence>
<proteinExistence type="predicted"/>
<organism evidence="2 3">
    <name type="scientific">Nonomuraea roseoviolacea subsp. carminata</name>
    <dbReference type="NCBI Taxonomy" id="160689"/>
    <lineage>
        <taxon>Bacteria</taxon>
        <taxon>Bacillati</taxon>
        <taxon>Actinomycetota</taxon>
        <taxon>Actinomycetes</taxon>
        <taxon>Streptosporangiales</taxon>
        <taxon>Streptosporangiaceae</taxon>
        <taxon>Nonomuraea</taxon>
    </lineage>
</organism>
<evidence type="ECO:0000256" key="1">
    <source>
        <dbReference type="SAM" id="MobiDB-lite"/>
    </source>
</evidence>